<accession>A0A1F5HMD8</accession>
<comment type="caution">
    <text evidence="2">The sequence shown here is derived from an EMBL/GenBank/DDBJ whole genome shotgun (WGS) entry which is preliminary data.</text>
</comment>
<proteinExistence type="predicted"/>
<evidence type="ECO:0000256" key="1">
    <source>
        <dbReference type="SAM" id="Phobius"/>
    </source>
</evidence>
<evidence type="ECO:0000313" key="2">
    <source>
        <dbReference type="EMBL" id="OGE05292.1"/>
    </source>
</evidence>
<dbReference type="AlphaFoldDB" id="A0A1F5HMD8"/>
<name>A0A1F5HMD8_9BACT</name>
<reference evidence="2 3" key="1">
    <citation type="journal article" date="2016" name="Nat. Commun.">
        <title>Thousands of microbial genomes shed light on interconnected biogeochemical processes in an aquifer system.</title>
        <authorList>
            <person name="Anantharaman K."/>
            <person name="Brown C.T."/>
            <person name="Hug L.A."/>
            <person name="Sharon I."/>
            <person name="Castelle C.J."/>
            <person name="Probst A.J."/>
            <person name="Thomas B.C."/>
            <person name="Singh A."/>
            <person name="Wilkins M.J."/>
            <person name="Karaoz U."/>
            <person name="Brodie E.L."/>
            <person name="Williams K.H."/>
            <person name="Hubbard S.S."/>
            <person name="Banfield J.F."/>
        </authorList>
    </citation>
    <scope>NUCLEOTIDE SEQUENCE [LARGE SCALE GENOMIC DNA]</scope>
</reference>
<sequence length="284" mass="31504">MEQSKRTKYLVAAASFVLIVVAIFFLFIYQKGPKKIKPQENANDVKQLSEISLEKRPYVTLTPTSDGAEIIISIENMGQFDKIEYELTYMADNPQIAGEKIERGSTGTDVNTKDAKYKKSILLGTASRGVRNPDKSVTDGKLTMHLAEGDAQYLSETGWDLIQAGVKPQQIYDRSSKFAVSLPSLGKDYWIILADTIGLPAQRGDFKTENVLLPVYGSFSIAPKFPENAQVSIKEDGEVTDLGLYSYNQQDSKWQKLEVNFDSSANTLISKVDSFATFVVIASK</sequence>
<evidence type="ECO:0000313" key="3">
    <source>
        <dbReference type="Proteomes" id="UP000176780"/>
    </source>
</evidence>
<protein>
    <submittedName>
        <fullName evidence="2">Uncharacterized protein</fullName>
    </submittedName>
</protein>
<gene>
    <name evidence="2" type="ORF">A3B51_02660</name>
</gene>
<keyword evidence="1" id="KW-1133">Transmembrane helix</keyword>
<keyword evidence="1" id="KW-0812">Transmembrane</keyword>
<organism evidence="2 3">
    <name type="scientific">Candidatus Curtissbacteria bacterium RIFCSPLOWO2_01_FULL_41_18</name>
    <dbReference type="NCBI Taxonomy" id="1797727"/>
    <lineage>
        <taxon>Bacteria</taxon>
        <taxon>Candidatus Curtissiibacteriota</taxon>
    </lineage>
</organism>
<feature type="transmembrane region" description="Helical" evidence="1">
    <location>
        <begin position="9"/>
        <end position="29"/>
    </location>
</feature>
<dbReference type="Proteomes" id="UP000176780">
    <property type="component" value="Unassembled WGS sequence"/>
</dbReference>
<keyword evidence="1" id="KW-0472">Membrane</keyword>
<dbReference type="STRING" id="1797727.A3B51_02660"/>
<dbReference type="EMBL" id="MFBQ01000007">
    <property type="protein sequence ID" value="OGE05292.1"/>
    <property type="molecule type" value="Genomic_DNA"/>
</dbReference>